<comment type="caution">
    <text evidence="1">The sequence shown here is derived from an EMBL/GenBank/DDBJ whole genome shotgun (WGS) entry which is preliminary data.</text>
</comment>
<proteinExistence type="predicted"/>
<dbReference type="GO" id="GO:0045202">
    <property type="term" value="C:synapse"/>
    <property type="evidence" value="ECO:0007669"/>
    <property type="project" value="TreeGrafter"/>
</dbReference>
<organism evidence="1 2">
    <name type="scientific">Rhinolophus ferrumequinum</name>
    <name type="common">Greater horseshoe bat</name>
    <dbReference type="NCBI Taxonomy" id="59479"/>
    <lineage>
        <taxon>Eukaryota</taxon>
        <taxon>Metazoa</taxon>
        <taxon>Chordata</taxon>
        <taxon>Craniata</taxon>
        <taxon>Vertebrata</taxon>
        <taxon>Euteleostomi</taxon>
        <taxon>Mammalia</taxon>
        <taxon>Eutheria</taxon>
        <taxon>Laurasiatheria</taxon>
        <taxon>Chiroptera</taxon>
        <taxon>Yinpterochiroptera</taxon>
        <taxon>Rhinolophoidea</taxon>
        <taxon>Rhinolophidae</taxon>
        <taxon>Rhinolophinae</taxon>
        <taxon>Rhinolophus</taxon>
    </lineage>
</organism>
<dbReference type="GO" id="GO:0005737">
    <property type="term" value="C:cytoplasm"/>
    <property type="evidence" value="ECO:0007669"/>
    <property type="project" value="TreeGrafter"/>
</dbReference>
<dbReference type="PANTHER" id="PTHR13650:SF0">
    <property type="entry name" value="SPATACSIN"/>
    <property type="match status" value="1"/>
</dbReference>
<name>A0A7J7XSA1_RHIFE</name>
<accession>A0A7J7XSA1</accession>
<evidence type="ECO:0000313" key="2">
    <source>
        <dbReference type="Proteomes" id="UP000585614"/>
    </source>
</evidence>
<dbReference type="GO" id="GO:0007409">
    <property type="term" value="P:axonogenesis"/>
    <property type="evidence" value="ECO:0007669"/>
    <property type="project" value="TreeGrafter"/>
</dbReference>
<dbReference type="EMBL" id="JACAGC010000008">
    <property type="protein sequence ID" value="KAF6352494.1"/>
    <property type="molecule type" value="Genomic_DNA"/>
</dbReference>
<reference evidence="1 2" key="1">
    <citation type="journal article" date="2020" name="Nature">
        <title>Six reference-quality genomes reveal evolution of bat adaptations.</title>
        <authorList>
            <person name="Jebb D."/>
            <person name="Huang Z."/>
            <person name="Pippel M."/>
            <person name="Hughes G.M."/>
            <person name="Lavrichenko K."/>
            <person name="Devanna P."/>
            <person name="Winkler S."/>
            <person name="Jermiin L.S."/>
            <person name="Skirmuntt E.C."/>
            <person name="Katzourakis A."/>
            <person name="Burkitt-Gray L."/>
            <person name="Ray D.A."/>
            <person name="Sullivan K.A.M."/>
            <person name="Roscito J.G."/>
            <person name="Kirilenko B.M."/>
            <person name="Davalos L.M."/>
            <person name="Corthals A.P."/>
            <person name="Power M.L."/>
            <person name="Jones G."/>
            <person name="Ransome R.D."/>
            <person name="Dechmann D.K.N."/>
            <person name="Locatelli A.G."/>
            <person name="Puechmaille S.J."/>
            <person name="Fedrigo O."/>
            <person name="Jarvis E.D."/>
            <person name="Hiller M."/>
            <person name="Vernes S.C."/>
            <person name="Myers E.W."/>
            <person name="Teeling E.C."/>
        </authorList>
    </citation>
    <scope>NUCLEOTIDE SEQUENCE [LARGE SCALE GENOMIC DNA]</scope>
    <source>
        <strain evidence="1">MRhiFer1</strain>
        <tissue evidence="1">Lung</tissue>
    </source>
</reference>
<dbReference type="InterPro" id="IPR028103">
    <property type="entry name" value="Spatacsin"/>
</dbReference>
<protein>
    <submittedName>
        <fullName evidence="1">SPG11 vesicle trafficking associated, spatacsin</fullName>
    </submittedName>
</protein>
<dbReference type="Proteomes" id="UP000585614">
    <property type="component" value="Unassembled WGS sequence"/>
</dbReference>
<dbReference type="GO" id="GO:0030424">
    <property type="term" value="C:axon"/>
    <property type="evidence" value="ECO:0007669"/>
    <property type="project" value="TreeGrafter"/>
</dbReference>
<evidence type="ECO:0000313" key="1">
    <source>
        <dbReference type="EMBL" id="KAF6352494.1"/>
    </source>
</evidence>
<dbReference type="PANTHER" id="PTHR13650">
    <property type="entry name" value="SPATACSIN"/>
    <property type="match status" value="1"/>
</dbReference>
<sequence length="792" mass="89144">MAAVKSSGSSAAGGTCSPKAMERVLPMLLVPVPAEATGRMGPRAQMHREQEVLGSLTAAGSLQVLSLAPGGRGGGGCCLDGPFRHFVWEDSHNRGTPTDKPRLLALSENYELLIYEFDLKDGRCDGTILYSYSEETLQKLIEDQNISISLLSLRILSFHDNTSLLFINKCIVLRIIFPERDAEIRVLNCFTLPLPAQTVDRIIDTQLCRGILFVLSSLGWIYIFDIVEGTQVAHVDLALHQEDMCNEQQQEPAKMSSFTSLKVSQDLDVVVIVSSSNSAIALNLNLYFRQHPGHLLCERTRADIPVEGPAGIDEDDPVNSDYSMKLTKFSFQVDRSWKAQLSSLNEAIKNSKWEVSHCAPWFQDILHLESLESNNHSTSVPSWAFTPQDIMRSQYNLSQKDHAKTSDPGRAWKIMHISEQEEPIDLRCVSATGFTALFTWTVERMGCTVVLWDLETQGIQCFSLGQKCIPVDSSGDQQLCLILTENGLSLILFGLTQEEFLNRLMIHGSASTVDLLCHLNGWGRCSIPIHALEAGIENRQLDTVDFFLKSKENLLNPSSKSCVPDQFDHFPSHLYLRNVEELTPALDLLCSAIRESDSETQSKNFSEQLLSLTLSFLNKQIKELFVHNEELDGHLQKGVSILTSYINELRTFMIKFPWKLTDAVDKYDVNENVPKVKDSTIWEKLSVEEVIADAILNNKIPEAQTFFRINSHSAQRLEELIRIGLDLVFDNLKKNNVKEASELLKNMGFNVKDQLLKICFYTTDKNIRDFLVSKGETMWFTFSSKPWCETSK</sequence>
<dbReference type="GO" id="GO:0007268">
    <property type="term" value="P:chemical synaptic transmission"/>
    <property type="evidence" value="ECO:0007669"/>
    <property type="project" value="TreeGrafter"/>
</dbReference>
<dbReference type="AlphaFoldDB" id="A0A7J7XSA1"/>
<dbReference type="GO" id="GO:0008088">
    <property type="term" value="P:axo-dendritic transport"/>
    <property type="evidence" value="ECO:0007669"/>
    <property type="project" value="TreeGrafter"/>
</dbReference>
<gene>
    <name evidence="1" type="ORF">mRhiFer1_016047</name>
</gene>
<dbReference type="GO" id="GO:0048489">
    <property type="term" value="P:synaptic vesicle transport"/>
    <property type="evidence" value="ECO:0007669"/>
    <property type="project" value="TreeGrafter"/>
</dbReference>
<dbReference type="GO" id="GO:0030425">
    <property type="term" value="C:dendrite"/>
    <property type="evidence" value="ECO:0007669"/>
    <property type="project" value="TreeGrafter"/>
</dbReference>